<dbReference type="Gene3D" id="3.10.560.10">
    <property type="entry name" value="Outer membrane lipoprotein wza domain like"/>
    <property type="match status" value="1"/>
</dbReference>
<keyword evidence="2" id="KW-1133">Transmembrane helix</keyword>
<dbReference type="InterPro" id="IPR003715">
    <property type="entry name" value="Poly_export_N"/>
</dbReference>
<dbReference type="PANTHER" id="PTHR33619:SF3">
    <property type="entry name" value="POLYSACCHARIDE EXPORT PROTEIN GFCE-RELATED"/>
    <property type="match status" value="1"/>
</dbReference>
<feature type="domain" description="Soluble ligand binding" evidence="4">
    <location>
        <begin position="116"/>
        <end position="162"/>
    </location>
</feature>
<dbReference type="PANTHER" id="PTHR33619">
    <property type="entry name" value="POLYSACCHARIDE EXPORT PROTEIN GFCE-RELATED"/>
    <property type="match status" value="1"/>
</dbReference>
<evidence type="ECO:0000256" key="1">
    <source>
        <dbReference type="ARBA" id="ARBA00022729"/>
    </source>
</evidence>
<evidence type="ECO:0000259" key="4">
    <source>
        <dbReference type="Pfam" id="PF10531"/>
    </source>
</evidence>
<feature type="transmembrane region" description="Helical" evidence="2">
    <location>
        <begin position="6"/>
        <end position="31"/>
    </location>
</feature>
<evidence type="ECO:0000313" key="5">
    <source>
        <dbReference type="EMBL" id="SPY27401.1"/>
    </source>
</evidence>
<dbReference type="Pfam" id="PF10531">
    <property type="entry name" value="SLBB"/>
    <property type="match status" value="1"/>
</dbReference>
<reference evidence="5 6" key="1">
    <citation type="submission" date="2018-06" db="EMBL/GenBank/DDBJ databases">
        <authorList>
            <consortium name="Pathogen Informatics"/>
            <person name="Doyle S."/>
        </authorList>
    </citation>
    <scope>NUCLEOTIDE SEQUENCE [LARGE SCALE GENOMIC DNA]</scope>
    <source>
        <strain evidence="5 6">NCTC11647</strain>
    </source>
</reference>
<feature type="domain" description="Polysaccharide export protein N-terminal" evidence="3">
    <location>
        <begin position="36"/>
        <end position="110"/>
    </location>
</feature>
<dbReference type="InterPro" id="IPR019554">
    <property type="entry name" value="Soluble_ligand-bd"/>
</dbReference>
<accession>A0A2X1WE99</accession>
<organism evidence="5 6">
    <name type="scientific">Photobacterium damselae</name>
    <dbReference type="NCBI Taxonomy" id="38293"/>
    <lineage>
        <taxon>Bacteria</taxon>
        <taxon>Pseudomonadati</taxon>
        <taxon>Pseudomonadota</taxon>
        <taxon>Gammaproteobacteria</taxon>
        <taxon>Vibrionales</taxon>
        <taxon>Vibrionaceae</taxon>
        <taxon>Photobacterium</taxon>
    </lineage>
</organism>
<protein>
    <submittedName>
        <fullName evidence="5">Polysaccharide export protein Wza</fullName>
    </submittedName>
</protein>
<dbReference type="SUPFAM" id="SSF142984">
    <property type="entry name" value="Nqo1 middle domain-like"/>
    <property type="match status" value="1"/>
</dbReference>
<proteinExistence type="predicted"/>
<dbReference type="Gene3D" id="3.30.1950.10">
    <property type="entry name" value="wza like domain"/>
    <property type="match status" value="1"/>
</dbReference>
<keyword evidence="2" id="KW-0812">Transmembrane</keyword>
<dbReference type="AlphaFoldDB" id="A0A2X1WE99"/>
<evidence type="ECO:0000313" key="6">
    <source>
        <dbReference type="Proteomes" id="UP000251647"/>
    </source>
</evidence>
<evidence type="ECO:0000259" key="3">
    <source>
        <dbReference type="Pfam" id="PF02563"/>
    </source>
</evidence>
<dbReference type="Proteomes" id="UP000251647">
    <property type="component" value="Unassembled WGS sequence"/>
</dbReference>
<keyword evidence="1" id="KW-0732">Signal</keyword>
<dbReference type="EMBL" id="UATL01000001">
    <property type="protein sequence ID" value="SPY27401.1"/>
    <property type="molecule type" value="Genomic_DNA"/>
</dbReference>
<dbReference type="InterPro" id="IPR049712">
    <property type="entry name" value="Poly_export"/>
</dbReference>
<gene>
    <name evidence="5" type="ORF">NCTC11647_00445</name>
</gene>
<dbReference type="Pfam" id="PF02563">
    <property type="entry name" value="Poly_export"/>
    <property type="match status" value="1"/>
</dbReference>
<keyword evidence="2" id="KW-0472">Membrane</keyword>
<sequence length="187" mass="20989">MKKLIVFIFIFIFIFIFVYVISCISSMSVMAESTAPKNQYLLGAGDHIQILVYNEENLSMNFIVDSSGKVMYPLIGELQLIGKTLDQVSVEIQNRLKNGYIKNPMVTVTMRSFRDFYVSGEVKSPGNFEYHPGLTLEQAIAIAGGFTDRADRDDVSIRLKNGQLLEDVLPTQTVNPGDTVIIDQSFF</sequence>
<name>A0A2X1WE99_PHODM</name>
<evidence type="ECO:0000256" key="2">
    <source>
        <dbReference type="SAM" id="Phobius"/>
    </source>
</evidence>
<dbReference type="GO" id="GO:0015159">
    <property type="term" value="F:polysaccharide transmembrane transporter activity"/>
    <property type="evidence" value="ECO:0007669"/>
    <property type="project" value="InterPro"/>
</dbReference>